<dbReference type="Pfam" id="PF13359">
    <property type="entry name" value="DDE_Tnp_4"/>
    <property type="match status" value="1"/>
</dbReference>
<sequence length="370" mass="40846">MSLAVPVWLLVQEQLLGNGVPDCGSSTCFDDFNDEALFELFHLTKPCVAFIADSIRLRIKTATTGREELSVDAQVMVALNYYAHGVFSGVVLDMAGLSNQSERAYLIVDKLSGVIVGMSDQFMSFPETPEAKACVASKIKKISRIPNALGILAAVHFKIVQSPQEKSSVSDANGTDYTSVVSQVTCDSEGNLLSVEKFRLSNGSTFKPETWELPSKEKEVEEGVKEPYRVIGTKGYQLSKYVLTPVTVPVTEGEIQYNKAHKMLDDIMQKTLSTLKRRFRCLLHLGYRQETTLDRNTDIIKACSVLHNISQKFSVPPPNAAGEVELVGPSKQHSKELEVCPEAVKARQKVIYEFFSNVSMETESTGDTDT</sequence>
<evidence type="ECO:0000256" key="5">
    <source>
        <dbReference type="ARBA" id="ARBA00022723"/>
    </source>
</evidence>
<dbReference type="GeneTree" id="ENSGT00940000167839"/>
<evidence type="ECO:0000256" key="6">
    <source>
        <dbReference type="ARBA" id="ARBA00022801"/>
    </source>
</evidence>
<comment type="similarity">
    <text evidence="3">Belongs to the HARBI1 family.</text>
</comment>
<dbReference type="Proteomes" id="UP000265120">
    <property type="component" value="Chromosome 8"/>
</dbReference>
<evidence type="ECO:0000256" key="1">
    <source>
        <dbReference type="ARBA" id="ARBA00001968"/>
    </source>
</evidence>
<dbReference type="RefSeq" id="XP_008312871.1">
    <property type="nucleotide sequence ID" value="XM_008314649.3"/>
</dbReference>
<evidence type="ECO:0000313" key="9">
    <source>
        <dbReference type="Ensembl" id="ENSCSEP00000030211.1"/>
    </source>
</evidence>
<reference evidence="9" key="3">
    <citation type="submission" date="2025-09" db="UniProtKB">
        <authorList>
            <consortium name="Ensembl"/>
        </authorList>
    </citation>
    <scope>IDENTIFICATION</scope>
</reference>
<keyword evidence="6" id="KW-0378">Hydrolase</keyword>
<dbReference type="InterPro" id="IPR027806">
    <property type="entry name" value="HARBI1_dom"/>
</dbReference>
<proteinExistence type="inferred from homology"/>
<dbReference type="AlphaFoldDB" id="A0A3P8WXU8"/>
<dbReference type="OMA" id="MKRRFKC"/>
<dbReference type="GeneID" id="103382004"/>
<organism evidence="9 10">
    <name type="scientific">Cynoglossus semilaevis</name>
    <name type="common">Tongue sole</name>
    <dbReference type="NCBI Taxonomy" id="244447"/>
    <lineage>
        <taxon>Eukaryota</taxon>
        <taxon>Metazoa</taxon>
        <taxon>Chordata</taxon>
        <taxon>Craniata</taxon>
        <taxon>Vertebrata</taxon>
        <taxon>Euteleostomi</taxon>
        <taxon>Actinopterygii</taxon>
        <taxon>Neopterygii</taxon>
        <taxon>Teleostei</taxon>
        <taxon>Neoteleostei</taxon>
        <taxon>Acanthomorphata</taxon>
        <taxon>Carangaria</taxon>
        <taxon>Pleuronectiformes</taxon>
        <taxon>Pleuronectoidei</taxon>
        <taxon>Cynoglossidae</taxon>
        <taxon>Cynoglossinae</taxon>
        <taxon>Cynoglossus</taxon>
    </lineage>
</organism>
<evidence type="ECO:0000256" key="3">
    <source>
        <dbReference type="ARBA" id="ARBA00006958"/>
    </source>
</evidence>
<dbReference type="PANTHER" id="PTHR22930:SF252">
    <property type="entry name" value="NUCLEASE HARBI1-RELATED"/>
    <property type="match status" value="1"/>
</dbReference>
<comment type="cofactor">
    <cofactor evidence="1">
        <name>a divalent metal cation</name>
        <dbReference type="ChEBI" id="CHEBI:60240"/>
    </cofactor>
</comment>
<dbReference type="InParanoid" id="A0A3P8WXU8"/>
<dbReference type="GO" id="GO:0005634">
    <property type="term" value="C:nucleus"/>
    <property type="evidence" value="ECO:0007669"/>
    <property type="project" value="UniProtKB-SubCell"/>
</dbReference>
<dbReference type="InterPro" id="IPR045249">
    <property type="entry name" value="HARBI1-like"/>
</dbReference>
<evidence type="ECO:0000259" key="8">
    <source>
        <dbReference type="Pfam" id="PF13359"/>
    </source>
</evidence>
<evidence type="ECO:0000256" key="4">
    <source>
        <dbReference type="ARBA" id="ARBA00022722"/>
    </source>
</evidence>
<keyword evidence="7" id="KW-0539">Nucleus</keyword>
<reference evidence="9" key="2">
    <citation type="submission" date="2025-08" db="UniProtKB">
        <authorList>
            <consortium name="Ensembl"/>
        </authorList>
    </citation>
    <scope>IDENTIFICATION</scope>
</reference>
<comment type="subcellular location">
    <subcellularLocation>
        <location evidence="2">Nucleus</location>
    </subcellularLocation>
</comment>
<protein>
    <submittedName>
        <fullName evidence="9">Putative nuclease HARBI1</fullName>
    </submittedName>
</protein>
<keyword evidence="5" id="KW-0479">Metal-binding</keyword>
<dbReference type="KEGG" id="csem:103382004"/>
<accession>A0A3P8WXU8</accession>
<dbReference type="GO" id="GO:0016787">
    <property type="term" value="F:hydrolase activity"/>
    <property type="evidence" value="ECO:0007669"/>
    <property type="project" value="UniProtKB-KW"/>
</dbReference>
<dbReference type="PANTHER" id="PTHR22930">
    <property type="match status" value="1"/>
</dbReference>
<evidence type="ECO:0000256" key="7">
    <source>
        <dbReference type="ARBA" id="ARBA00023242"/>
    </source>
</evidence>
<evidence type="ECO:0000313" key="10">
    <source>
        <dbReference type="Proteomes" id="UP000265120"/>
    </source>
</evidence>
<feature type="domain" description="DDE Tnp4" evidence="8">
    <location>
        <begin position="156"/>
        <end position="308"/>
    </location>
</feature>
<keyword evidence="10" id="KW-1185">Reference proteome</keyword>
<dbReference type="GO" id="GO:0046872">
    <property type="term" value="F:metal ion binding"/>
    <property type="evidence" value="ECO:0007669"/>
    <property type="project" value="UniProtKB-KW"/>
</dbReference>
<evidence type="ECO:0000256" key="2">
    <source>
        <dbReference type="ARBA" id="ARBA00004123"/>
    </source>
</evidence>
<dbReference type="GO" id="GO:0004518">
    <property type="term" value="F:nuclease activity"/>
    <property type="evidence" value="ECO:0007669"/>
    <property type="project" value="UniProtKB-KW"/>
</dbReference>
<reference evidence="9 10" key="1">
    <citation type="journal article" date="2014" name="Nat. Genet.">
        <title>Whole-genome sequence of a flatfish provides insights into ZW sex chromosome evolution and adaptation to a benthic lifestyle.</title>
        <authorList>
            <person name="Chen S."/>
            <person name="Zhang G."/>
            <person name="Shao C."/>
            <person name="Huang Q."/>
            <person name="Liu G."/>
            <person name="Zhang P."/>
            <person name="Song W."/>
            <person name="An N."/>
            <person name="Chalopin D."/>
            <person name="Volff J.N."/>
            <person name="Hong Y."/>
            <person name="Li Q."/>
            <person name="Sha Z."/>
            <person name="Zhou H."/>
            <person name="Xie M."/>
            <person name="Yu Q."/>
            <person name="Liu Y."/>
            <person name="Xiang H."/>
            <person name="Wang N."/>
            <person name="Wu K."/>
            <person name="Yang C."/>
            <person name="Zhou Q."/>
            <person name="Liao X."/>
            <person name="Yang L."/>
            <person name="Hu Q."/>
            <person name="Zhang J."/>
            <person name="Meng L."/>
            <person name="Jin L."/>
            <person name="Tian Y."/>
            <person name="Lian J."/>
            <person name="Yang J."/>
            <person name="Miao G."/>
            <person name="Liu S."/>
            <person name="Liang Z."/>
            <person name="Yan F."/>
            <person name="Li Y."/>
            <person name="Sun B."/>
            <person name="Zhang H."/>
            <person name="Zhang J."/>
            <person name="Zhu Y."/>
            <person name="Du M."/>
            <person name="Zhao Y."/>
            <person name="Schartl M."/>
            <person name="Tang Q."/>
            <person name="Wang J."/>
        </authorList>
    </citation>
    <scope>NUCLEOTIDE SEQUENCE</scope>
</reference>
<name>A0A3P8WXU8_CYNSE</name>
<dbReference type="OrthoDB" id="9946389at2759"/>
<keyword evidence="4" id="KW-0540">Nuclease</keyword>
<dbReference type="Ensembl" id="ENSCSET00000030615.1">
    <property type="protein sequence ID" value="ENSCSEP00000030211.1"/>
    <property type="gene ID" value="ENSCSEG00000019356.1"/>
</dbReference>